<reference evidence="2 3" key="1">
    <citation type="submission" date="2019-09" db="EMBL/GenBank/DDBJ databases">
        <title>Salinarimonas rosea gen. nov., sp. nov., a new member of the a-2 subgroup of the Proteobacteria.</title>
        <authorList>
            <person name="Liu J."/>
        </authorList>
    </citation>
    <scope>NUCLEOTIDE SEQUENCE [LARGE SCALE GENOMIC DNA]</scope>
    <source>
        <strain evidence="2 3">BN140002</strain>
    </source>
</reference>
<feature type="transmembrane region" description="Helical" evidence="1">
    <location>
        <begin position="125"/>
        <end position="146"/>
    </location>
</feature>
<feature type="transmembrane region" description="Helical" evidence="1">
    <location>
        <begin position="292"/>
        <end position="311"/>
    </location>
</feature>
<dbReference type="Proteomes" id="UP000323142">
    <property type="component" value="Unassembled WGS sequence"/>
</dbReference>
<evidence type="ECO:0000313" key="2">
    <source>
        <dbReference type="EMBL" id="KAA2236719.1"/>
    </source>
</evidence>
<proteinExistence type="predicted"/>
<feature type="transmembrane region" description="Helical" evidence="1">
    <location>
        <begin position="183"/>
        <end position="206"/>
    </location>
</feature>
<evidence type="ECO:0000313" key="3">
    <source>
        <dbReference type="Proteomes" id="UP000323142"/>
    </source>
</evidence>
<dbReference type="EMBL" id="VUOA01000023">
    <property type="protein sequence ID" value="KAA2236719.1"/>
    <property type="molecule type" value="Genomic_DNA"/>
</dbReference>
<comment type="caution">
    <text evidence="2">The sequence shown here is derived from an EMBL/GenBank/DDBJ whole genome shotgun (WGS) entry which is preliminary data.</text>
</comment>
<dbReference type="AlphaFoldDB" id="A0A5B2VED1"/>
<keyword evidence="3" id="KW-1185">Reference proteome</keyword>
<keyword evidence="1" id="KW-0472">Membrane</keyword>
<name>A0A5B2VED1_9HYPH</name>
<evidence type="ECO:0000256" key="1">
    <source>
        <dbReference type="SAM" id="Phobius"/>
    </source>
</evidence>
<keyword evidence="1" id="KW-0812">Transmembrane</keyword>
<feature type="transmembrane region" description="Helical" evidence="1">
    <location>
        <begin position="89"/>
        <end position="119"/>
    </location>
</feature>
<evidence type="ECO:0008006" key="4">
    <source>
        <dbReference type="Google" id="ProtNLM"/>
    </source>
</evidence>
<accession>A0A5B2VED1</accession>
<reference evidence="2 3" key="2">
    <citation type="submission" date="2019-09" db="EMBL/GenBank/DDBJ databases">
        <authorList>
            <person name="Jin C."/>
        </authorList>
    </citation>
    <scope>NUCLEOTIDE SEQUENCE [LARGE SCALE GENOMIC DNA]</scope>
    <source>
        <strain evidence="2 3">BN140002</strain>
    </source>
</reference>
<feature type="transmembrane region" description="Helical" evidence="1">
    <location>
        <begin position="213"/>
        <end position="233"/>
    </location>
</feature>
<feature type="transmembrane region" description="Helical" evidence="1">
    <location>
        <begin position="317"/>
        <end position="337"/>
    </location>
</feature>
<feature type="transmembrane region" description="Helical" evidence="1">
    <location>
        <begin position="262"/>
        <end position="285"/>
    </location>
</feature>
<dbReference type="OrthoDB" id="8266279at2"/>
<sequence length="358" mass="37755">MPRSRFASLSAPAAWACLAALAALVVWGLLAGGPLVLPVVDPDRGDIALYQAIVGRIRAGEGYYTAAAAELAGRGYAVRPFVNFRLPTVALFTASPVGTAFGTALLIGLALATLVAWIGRLGRGLPAPIALGVPVMTAVGCAWPGVVSLEAMVVFHETWACLLIALSLALWDPKRWWPSMLVGLMALLVRELALPYLAIMAVTAFWEGRRREALAWAGGIALFAVFLAVHAYLATIHTPAVGPTNSWTAVGGWRFVLTTAGWSIPLLLVPAAAHGLLVPVALLGLAGWRGAFGTRVALVVGGYVGALMLVGRPDNHYWGFLYAQLLIPGFLMAVPALRDLLVRALEPFMPRGEGARAS</sequence>
<feature type="transmembrane region" description="Helical" evidence="1">
    <location>
        <begin position="12"/>
        <end position="37"/>
    </location>
</feature>
<dbReference type="RefSeq" id="WP_149818253.1">
    <property type="nucleotide sequence ID" value="NZ_VUOA01000023.1"/>
</dbReference>
<organism evidence="2 3">
    <name type="scientific">Salinarimonas soli</name>
    <dbReference type="NCBI Taxonomy" id="1638099"/>
    <lineage>
        <taxon>Bacteria</taxon>
        <taxon>Pseudomonadati</taxon>
        <taxon>Pseudomonadota</taxon>
        <taxon>Alphaproteobacteria</taxon>
        <taxon>Hyphomicrobiales</taxon>
        <taxon>Salinarimonadaceae</taxon>
        <taxon>Salinarimonas</taxon>
    </lineage>
</organism>
<protein>
    <recommendedName>
        <fullName evidence="4">DUF2029 domain-containing protein</fullName>
    </recommendedName>
</protein>
<keyword evidence="1" id="KW-1133">Transmembrane helix</keyword>
<gene>
    <name evidence="2" type="ORF">F0L46_13200</name>
</gene>